<reference evidence="2" key="1">
    <citation type="submission" date="2014-01" db="EMBL/GenBank/DDBJ databases">
        <title>The genome of the white-rot fungus Pycnoporus cinnabarinus: a basidiomycete model with a versatile arsenal for lignocellulosic biomass breakdown.</title>
        <authorList>
            <person name="Levasseur A."/>
            <person name="Lomascolo A."/>
            <person name="Ruiz-Duenas F.J."/>
            <person name="Uzan E."/>
            <person name="Piumi F."/>
            <person name="Kues U."/>
            <person name="Ram A.F.J."/>
            <person name="Murat C."/>
            <person name="Haon M."/>
            <person name="Benoit I."/>
            <person name="Arfi Y."/>
            <person name="Chevret D."/>
            <person name="Drula E."/>
            <person name="Kwon M.J."/>
            <person name="Gouret P."/>
            <person name="Lesage-Meessen L."/>
            <person name="Lombard V."/>
            <person name="Mariette J."/>
            <person name="Noirot C."/>
            <person name="Park J."/>
            <person name="Patyshakuliyeva A."/>
            <person name="Wieneger R.A.B."/>
            <person name="Wosten H.A.B."/>
            <person name="Martin F."/>
            <person name="Coutinho P.M."/>
            <person name="de Vries R."/>
            <person name="Martinez A.T."/>
            <person name="Klopp C."/>
            <person name="Pontarotti P."/>
            <person name="Henrissat B."/>
            <person name="Record E."/>
        </authorList>
    </citation>
    <scope>NUCLEOTIDE SEQUENCE [LARGE SCALE GENOMIC DNA]</scope>
    <source>
        <strain evidence="2">BRFM137</strain>
    </source>
</reference>
<name>A0A060SKW1_PYCCI</name>
<gene>
    <name evidence="2" type="ORF">BN946_scf185002.g19</name>
</gene>
<comment type="caution">
    <text evidence="2">The sequence shown here is derived from an EMBL/GenBank/DDBJ whole genome shotgun (WGS) entry which is preliminary data.</text>
</comment>
<dbReference type="EMBL" id="CCBP010000118">
    <property type="protein sequence ID" value="CDO72834.1"/>
    <property type="molecule type" value="Genomic_DNA"/>
</dbReference>
<dbReference type="OMA" id="GANNEYF"/>
<evidence type="ECO:0000256" key="1">
    <source>
        <dbReference type="SAM" id="SignalP"/>
    </source>
</evidence>
<evidence type="ECO:0000313" key="2">
    <source>
        <dbReference type="EMBL" id="CDO72834.1"/>
    </source>
</evidence>
<accession>A0A060SKW1</accession>
<dbReference type="HOGENOM" id="CLU_137500_1_1_1"/>
<dbReference type="OrthoDB" id="2841294at2759"/>
<sequence length="142" mass="14265">MKTALVISSLALSALAQQANIVTPAAGSALTGGSVVTIAVHQDAAATDDVQVAAILGFRSCGSGGCSGIDPSQDGVGDIIFAGAFNPQRDPTQPQKGLFQDFSWSVPDDLPGPGLLSLVHLQAVGAVKIPELSVSSIEVNIA</sequence>
<protein>
    <submittedName>
        <fullName evidence="2">Uncharacterized protein</fullName>
    </submittedName>
</protein>
<proteinExistence type="predicted"/>
<dbReference type="AlphaFoldDB" id="A0A060SKW1"/>
<keyword evidence="3" id="KW-1185">Reference proteome</keyword>
<evidence type="ECO:0000313" key="3">
    <source>
        <dbReference type="Proteomes" id="UP000029665"/>
    </source>
</evidence>
<keyword evidence="1" id="KW-0732">Signal</keyword>
<feature type="chain" id="PRO_5001587516" evidence="1">
    <location>
        <begin position="17"/>
        <end position="142"/>
    </location>
</feature>
<organism evidence="2 3">
    <name type="scientific">Pycnoporus cinnabarinus</name>
    <name type="common">Cinnabar-red polypore</name>
    <name type="synonym">Trametes cinnabarina</name>
    <dbReference type="NCBI Taxonomy" id="5643"/>
    <lineage>
        <taxon>Eukaryota</taxon>
        <taxon>Fungi</taxon>
        <taxon>Dikarya</taxon>
        <taxon>Basidiomycota</taxon>
        <taxon>Agaricomycotina</taxon>
        <taxon>Agaricomycetes</taxon>
        <taxon>Polyporales</taxon>
        <taxon>Polyporaceae</taxon>
        <taxon>Trametes</taxon>
    </lineage>
</organism>
<dbReference type="Proteomes" id="UP000029665">
    <property type="component" value="Unassembled WGS sequence"/>
</dbReference>
<feature type="signal peptide" evidence="1">
    <location>
        <begin position="1"/>
        <end position="16"/>
    </location>
</feature>